<dbReference type="PROSITE" id="PS50005">
    <property type="entry name" value="TPR"/>
    <property type="match status" value="1"/>
</dbReference>
<dbReference type="SMART" id="SM00028">
    <property type="entry name" value="TPR"/>
    <property type="match status" value="2"/>
</dbReference>
<evidence type="ECO:0000256" key="1">
    <source>
        <dbReference type="PROSITE-ProRule" id="PRU00339"/>
    </source>
</evidence>
<dbReference type="Gene3D" id="3.40.710.10">
    <property type="entry name" value="DD-peptidase/beta-lactamase superfamily"/>
    <property type="match status" value="1"/>
</dbReference>
<sequence length="484" mass="56083">MKVIKIIVFLLSITLISSCKNNERSTASNQLKEEVNTYLEEQIQVHQIPGLAVAVVKNNEVVYKGYFGVENFENKSPINDKTLFPVYSISKLIASTAIFQLVEQNEISLEDTISKYIENLPTKWQDITIRNLITHSSGLPDFSLYDGEISDDEILSKITEEPIHFEKGNQWEYNQTNFWFLSKIIEKVTGTTFDNFILKNQFSQSENNVLLSSNFANKISNRVYRYDYDNELGKLKKKDIIGGKRGHACNGLNISLDALILWNKKLDEDEFLKPETKEIMWQPYEFKNDKRVFLYGWDSYLTNNINSYGFTGGMQTGFRKFINQDITIIYLSNGHKYYPIHNSVIEHIAGIIEPKLINKPALSDENIITEFLKMNFQKAKNNYFEIKDKHPDLDYEATLNNLGYALLQKKEIDYAIKIFELNIQEHPYSANTYDSLAESYFLNNQFELSKTNYQKSLELNPENTNAEEMINRIGKITNGNTVYN</sequence>
<proteinExistence type="predicted"/>
<keyword evidence="1" id="KW-0802">TPR repeat</keyword>
<dbReference type="InterPro" id="IPR011990">
    <property type="entry name" value="TPR-like_helical_dom_sf"/>
</dbReference>
<dbReference type="SUPFAM" id="SSF56601">
    <property type="entry name" value="beta-lactamase/transpeptidase-like"/>
    <property type="match status" value="1"/>
</dbReference>
<dbReference type="InterPro" id="IPR050491">
    <property type="entry name" value="AmpC-like"/>
</dbReference>
<dbReference type="RefSeq" id="WP_281756314.1">
    <property type="nucleotide sequence ID" value="NZ_BRVP01000029.1"/>
</dbReference>
<accession>A0A9W6B745</accession>
<keyword evidence="4" id="KW-1185">Reference proteome</keyword>
<dbReference type="Gene3D" id="1.25.40.10">
    <property type="entry name" value="Tetratricopeptide repeat domain"/>
    <property type="match status" value="1"/>
</dbReference>
<dbReference type="AlphaFoldDB" id="A0A9W6B745"/>
<feature type="repeat" description="TPR" evidence="1">
    <location>
        <begin position="430"/>
        <end position="463"/>
    </location>
</feature>
<evidence type="ECO:0000313" key="3">
    <source>
        <dbReference type="EMBL" id="GLB53979.1"/>
    </source>
</evidence>
<dbReference type="Proteomes" id="UP001143545">
    <property type="component" value="Unassembled WGS sequence"/>
</dbReference>
<gene>
    <name evidence="3" type="ORF">NBRC110019_30200</name>
</gene>
<name>A0A9W6B745_9FLAO</name>
<feature type="domain" description="Beta-lactamase-related" evidence="2">
    <location>
        <begin position="38"/>
        <end position="337"/>
    </location>
</feature>
<reference evidence="3" key="1">
    <citation type="submission" date="2022-07" db="EMBL/GenBank/DDBJ databases">
        <title>Taxonomy of Novel Oxalotrophic and Methylotrophic Bacteria.</title>
        <authorList>
            <person name="Sahin N."/>
            <person name="Tani A."/>
        </authorList>
    </citation>
    <scope>NUCLEOTIDE SEQUENCE</scope>
    <source>
        <strain evidence="3">AM327</strain>
    </source>
</reference>
<protein>
    <recommendedName>
        <fullName evidence="2">Beta-lactamase-related domain-containing protein</fullName>
    </recommendedName>
</protein>
<evidence type="ECO:0000313" key="4">
    <source>
        <dbReference type="Proteomes" id="UP001143545"/>
    </source>
</evidence>
<evidence type="ECO:0000259" key="2">
    <source>
        <dbReference type="Pfam" id="PF00144"/>
    </source>
</evidence>
<dbReference type="PROSITE" id="PS51257">
    <property type="entry name" value="PROKAR_LIPOPROTEIN"/>
    <property type="match status" value="1"/>
</dbReference>
<dbReference type="InterPro" id="IPR001466">
    <property type="entry name" value="Beta-lactam-related"/>
</dbReference>
<dbReference type="PANTHER" id="PTHR46825:SF9">
    <property type="entry name" value="BETA-LACTAMASE-RELATED DOMAIN-CONTAINING PROTEIN"/>
    <property type="match status" value="1"/>
</dbReference>
<comment type="caution">
    <text evidence="3">The sequence shown here is derived from an EMBL/GenBank/DDBJ whole genome shotgun (WGS) entry which is preliminary data.</text>
</comment>
<dbReference type="Pfam" id="PF00144">
    <property type="entry name" value="Beta-lactamase"/>
    <property type="match status" value="1"/>
</dbReference>
<dbReference type="PANTHER" id="PTHR46825">
    <property type="entry name" value="D-ALANYL-D-ALANINE-CARBOXYPEPTIDASE/ENDOPEPTIDASE AMPH"/>
    <property type="match status" value="1"/>
</dbReference>
<dbReference type="InterPro" id="IPR012338">
    <property type="entry name" value="Beta-lactam/transpept-like"/>
</dbReference>
<dbReference type="SUPFAM" id="SSF48452">
    <property type="entry name" value="TPR-like"/>
    <property type="match status" value="1"/>
</dbReference>
<dbReference type="EMBL" id="BRVP01000029">
    <property type="protein sequence ID" value="GLB53979.1"/>
    <property type="molecule type" value="Genomic_DNA"/>
</dbReference>
<dbReference type="InterPro" id="IPR019734">
    <property type="entry name" value="TPR_rpt"/>
</dbReference>
<organism evidence="3 4">
    <name type="scientific">Neptunitalea chrysea</name>
    <dbReference type="NCBI Taxonomy" id="1647581"/>
    <lineage>
        <taxon>Bacteria</taxon>
        <taxon>Pseudomonadati</taxon>
        <taxon>Bacteroidota</taxon>
        <taxon>Flavobacteriia</taxon>
        <taxon>Flavobacteriales</taxon>
        <taxon>Flavobacteriaceae</taxon>
        <taxon>Neptunitalea</taxon>
    </lineage>
</organism>